<name>A0ABP7EVY5_9ACTN</name>
<keyword evidence="2" id="KW-0812">Transmembrane</keyword>
<keyword evidence="2" id="KW-0472">Membrane</keyword>
<comment type="caution">
    <text evidence="4">The sequence shown here is derived from an EMBL/GenBank/DDBJ whole genome shotgun (WGS) entry which is preliminary data.</text>
</comment>
<organism evidence="4 5">
    <name type="scientific">Salinactinospora qingdaonensis</name>
    <dbReference type="NCBI Taxonomy" id="702744"/>
    <lineage>
        <taxon>Bacteria</taxon>
        <taxon>Bacillati</taxon>
        <taxon>Actinomycetota</taxon>
        <taxon>Actinomycetes</taxon>
        <taxon>Streptosporangiales</taxon>
        <taxon>Nocardiopsidaceae</taxon>
        <taxon>Salinactinospora</taxon>
    </lineage>
</organism>
<dbReference type="Proteomes" id="UP001500908">
    <property type="component" value="Unassembled WGS sequence"/>
</dbReference>
<proteinExistence type="predicted"/>
<gene>
    <name evidence="4" type="ORF">GCM10022402_03120</name>
</gene>
<feature type="domain" description="TadE-like" evidence="3">
    <location>
        <begin position="34"/>
        <end position="76"/>
    </location>
</feature>
<reference evidence="5" key="1">
    <citation type="journal article" date="2019" name="Int. J. Syst. Evol. Microbiol.">
        <title>The Global Catalogue of Microorganisms (GCM) 10K type strain sequencing project: providing services to taxonomists for standard genome sequencing and annotation.</title>
        <authorList>
            <consortium name="The Broad Institute Genomics Platform"/>
            <consortium name="The Broad Institute Genome Sequencing Center for Infectious Disease"/>
            <person name="Wu L."/>
            <person name="Ma J."/>
        </authorList>
    </citation>
    <scope>NUCLEOTIDE SEQUENCE [LARGE SCALE GENOMIC DNA]</scope>
    <source>
        <strain evidence="5">JCM 17137</strain>
    </source>
</reference>
<evidence type="ECO:0000256" key="2">
    <source>
        <dbReference type="SAM" id="Phobius"/>
    </source>
</evidence>
<dbReference type="Pfam" id="PF07811">
    <property type="entry name" value="TadE"/>
    <property type="match status" value="1"/>
</dbReference>
<sequence length="143" mass="15237">MRLSGHPRTDPLCGTSAWAGPRHNHDTSRRDDRGSQLLEFAAYFPLLLLTAVLAIEAFLAFVAIERVESAARAGARVAGSQGTAAAETVARDALPDWLEDASIRSAPNDSGGYYTQVSVGLPILFSAADLGISITRRVDMPNV</sequence>
<protein>
    <recommendedName>
        <fullName evidence="3">TadE-like domain-containing protein</fullName>
    </recommendedName>
</protein>
<dbReference type="InterPro" id="IPR012495">
    <property type="entry name" value="TadE-like_dom"/>
</dbReference>
<evidence type="ECO:0000256" key="1">
    <source>
        <dbReference type="SAM" id="MobiDB-lite"/>
    </source>
</evidence>
<accession>A0ABP7EVY5</accession>
<keyword evidence="5" id="KW-1185">Reference proteome</keyword>
<dbReference type="RefSeq" id="WP_344966464.1">
    <property type="nucleotide sequence ID" value="NZ_BAABDD010000001.1"/>
</dbReference>
<evidence type="ECO:0000259" key="3">
    <source>
        <dbReference type="Pfam" id="PF07811"/>
    </source>
</evidence>
<feature type="transmembrane region" description="Helical" evidence="2">
    <location>
        <begin position="40"/>
        <end position="64"/>
    </location>
</feature>
<dbReference type="EMBL" id="BAABDD010000001">
    <property type="protein sequence ID" value="GAA3725773.1"/>
    <property type="molecule type" value="Genomic_DNA"/>
</dbReference>
<keyword evidence="2" id="KW-1133">Transmembrane helix</keyword>
<evidence type="ECO:0000313" key="4">
    <source>
        <dbReference type="EMBL" id="GAA3725773.1"/>
    </source>
</evidence>
<evidence type="ECO:0000313" key="5">
    <source>
        <dbReference type="Proteomes" id="UP001500908"/>
    </source>
</evidence>
<feature type="region of interest" description="Disordered" evidence="1">
    <location>
        <begin position="1"/>
        <end position="31"/>
    </location>
</feature>